<evidence type="ECO:0000313" key="2">
    <source>
        <dbReference type="EMBL" id="XBO36895.1"/>
    </source>
</evidence>
<reference evidence="2" key="1">
    <citation type="submission" date="2024-05" db="EMBL/GenBank/DDBJ databases">
        <authorList>
            <person name="Kim S."/>
            <person name="Heo J."/>
            <person name="Choi H."/>
            <person name="Choi Y."/>
            <person name="Kwon S.-W."/>
            <person name="Kim Y."/>
        </authorList>
    </citation>
    <scope>NUCLEOTIDE SEQUENCE</scope>
    <source>
        <strain evidence="2">KACC 23698</strain>
    </source>
</reference>
<proteinExistence type="predicted"/>
<protein>
    <recommendedName>
        <fullName evidence="3">DUF881 domain-containing protein</fullName>
    </recommendedName>
</protein>
<organism evidence="2">
    <name type="scientific">Alsobacter sp. KACC 23698</name>
    <dbReference type="NCBI Taxonomy" id="3149229"/>
    <lineage>
        <taxon>Bacteria</taxon>
        <taxon>Pseudomonadati</taxon>
        <taxon>Pseudomonadota</taxon>
        <taxon>Alphaproteobacteria</taxon>
        <taxon>Hyphomicrobiales</taxon>
        <taxon>Alsobacteraceae</taxon>
        <taxon>Alsobacter</taxon>
    </lineage>
</organism>
<sequence>MDQDFHSETRQTTAFFATREAADKVVRDLGAIGYGPDRVKLEASAAAEGGLVQSDAERGEAGASSHGYIVRVTVTNADFERVTAILDDDATVTLDARTAVRTGSRSFSGQQGGGSAGRMASRQGTANPLASLNVDAVVDYIREKPLQAVGFAFGIGLFLGRR</sequence>
<dbReference type="AlphaFoldDB" id="A0AAU7J9P6"/>
<dbReference type="EMBL" id="CP157484">
    <property type="protein sequence ID" value="XBO36895.1"/>
    <property type="molecule type" value="Genomic_DNA"/>
</dbReference>
<accession>A0AAU7J9P6</accession>
<dbReference type="RefSeq" id="WP_406853712.1">
    <property type="nucleotide sequence ID" value="NZ_CP157484.1"/>
</dbReference>
<evidence type="ECO:0008006" key="3">
    <source>
        <dbReference type="Google" id="ProtNLM"/>
    </source>
</evidence>
<feature type="region of interest" description="Disordered" evidence="1">
    <location>
        <begin position="103"/>
        <end position="122"/>
    </location>
</feature>
<evidence type="ECO:0000256" key="1">
    <source>
        <dbReference type="SAM" id="MobiDB-lite"/>
    </source>
</evidence>
<name>A0AAU7J9P6_9HYPH</name>
<gene>
    <name evidence="2" type="ORF">ABEG18_14215</name>
</gene>